<dbReference type="Proteomes" id="UP000286045">
    <property type="component" value="Unassembled WGS sequence"/>
</dbReference>
<dbReference type="EMBL" id="RYZI01000179">
    <property type="protein sequence ID" value="RWA08894.1"/>
    <property type="molecule type" value="Genomic_DNA"/>
</dbReference>
<feature type="region of interest" description="Disordered" evidence="1">
    <location>
        <begin position="62"/>
        <end position="153"/>
    </location>
</feature>
<feature type="compositionally biased region" description="Pro residues" evidence="1">
    <location>
        <begin position="144"/>
        <end position="153"/>
    </location>
</feature>
<keyword evidence="2" id="KW-0812">Transmembrane</keyword>
<evidence type="ECO:0000256" key="1">
    <source>
        <dbReference type="SAM" id="MobiDB-lite"/>
    </source>
</evidence>
<evidence type="ECO:0000313" key="4">
    <source>
        <dbReference type="Proteomes" id="UP000286045"/>
    </source>
</evidence>
<feature type="region of interest" description="Disordered" evidence="1">
    <location>
        <begin position="192"/>
        <end position="211"/>
    </location>
</feature>
<keyword evidence="2" id="KW-1133">Transmembrane helix</keyword>
<comment type="caution">
    <text evidence="3">The sequence shown here is derived from an EMBL/GenBank/DDBJ whole genome shotgun (WGS) entry which is preliminary data.</text>
</comment>
<gene>
    <name evidence="3" type="ORF">EKO27_g6215</name>
</gene>
<name>A0A439D378_9PEZI</name>
<evidence type="ECO:0000313" key="3">
    <source>
        <dbReference type="EMBL" id="RWA08894.1"/>
    </source>
</evidence>
<feature type="transmembrane region" description="Helical" evidence="2">
    <location>
        <begin position="27"/>
        <end position="47"/>
    </location>
</feature>
<keyword evidence="2" id="KW-0472">Membrane</keyword>
<dbReference type="AlphaFoldDB" id="A0A439D378"/>
<feature type="region of interest" description="Disordered" evidence="1">
    <location>
        <begin position="226"/>
        <end position="245"/>
    </location>
</feature>
<keyword evidence="4" id="KW-1185">Reference proteome</keyword>
<proteinExistence type="predicted"/>
<protein>
    <submittedName>
        <fullName evidence="3">Uncharacterized protein</fullName>
    </submittedName>
</protein>
<organism evidence="3 4">
    <name type="scientific">Xylaria grammica</name>
    <dbReference type="NCBI Taxonomy" id="363999"/>
    <lineage>
        <taxon>Eukaryota</taxon>
        <taxon>Fungi</taxon>
        <taxon>Dikarya</taxon>
        <taxon>Ascomycota</taxon>
        <taxon>Pezizomycotina</taxon>
        <taxon>Sordariomycetes</taxon>
        <taxon>Xylariomycetidae</taxon>
        <taxon>Xylariales</taxon>
        <taxon>Xylariaceae</taxon>
        <taxon>Xylaria</taxon>
    </lineage>
</organism>
<evidence type="ECO:0000256" key="2">
    <source>
        <dbReference type="SAM" id="Phobius"/>
    </source>
</evidence>
<dbReference type="STRING" id="363999.A0A439D378"/>
<sequence length="319" mass="33529">MPAVSLPVQQTHRIIGSGLIPPEQAQFLFALAGVVGPIALLALVVSWGRKYKTASRPVPVKGLSMMTTGERPPKPSRELNSGKAVMSASRKSEILPLGASRTLDGGGLGGGRDQSQGPSGRQNFQEEPGTLRAGTDGLQNLKARPPPPVPITPPVLSTTFFTLQDRRLSVAASTHNDFDPTLTHGMSSNFHSPESTTMIVPDARPSSPISSRKSYTNILPLDSLQPSASAEAELEDTSSAFAPSSFPSSSPILPLAPHAALHSKEIDVAGEIISVMDDSGAGWKRHTRVYGGGVCLACLASGGHDGGFYGENVPLDQRR</sequence>
<reference evidence="3 4" key="1">
    <citation type="submission" date="2018-12" db="EMBL/GenBank/DDBJ databases">
        <title>Draft genome sequence of Xylaria grammica IHI A82.</title>
        <authorList>
            <person name="Buettner E."/>
            <person name="Kellner H."/>
        </authorList>
    </citation>
    <scope>NUCLEOTIDE SEQUENCE [LARGE SCALE GENOMIC DNA]</scope>
    <source>
        <strain evidence="3 4">IHI A82</strain>
    </source>
</reference>
<accession>A0A439D378</accession>